<proteinExistence type="predicted"/>
<organism evidence="1">
    <name type="scientific">Streptomyces sp. NBC_01401</name>
    <dbReference type="NCBI Taxonomy" id="2903854"/>
    <lineage>
        <taxon>Bacteria</taxon>
        <taxon>Bacillati</taxon>
        <taxon>Actinomycetota</taxon>
        <taxon>Actinomycetes</taxon>
        <taxon>Kitasatosporales</taxon>
        <taxon>Streptomycetaceae</taxon>
        <taxon>Streptomyces</taxon>
    </lineage>
</organism>
<name>A0AAU3H5C8_9ACTN</name>
<sequence>MTGDNYHFGDSVNINGGHGHTGIAHHHHAPQPSLDETLRAVIEMARALRGEVSDEGRASIDGALPALAADGSANPVARRRSLAAVAAVAASVGAIGQPLLDTIKSALELLGR</sequence>
<gene>
    <name evidence="1" type="ORF">OG626_32375</name>
</gene>
<protein>
    <submittedName>
        <fullName evidence="1">Uncharacterized protein</fullName>
    </submittedName>
</protein>
<accession>A0AAU3H5C8</accession>
<reference evidence="1" key="1">
    <citation type="submission" date="2022-10" db="EMBL/GenBank/DDBJ databases">
        <title>The complete genomes of actinobacterial strains from the NBC collection.</title>
        <authorList>
            <person name="Joergensen T.S."/>
            <person name="Alvarez Arevalo M."/>
            <person name="Sterndorff E.B."/>
            <person name="Faurdal D."/>
            <person name="Vuksanovic O."/>
            <person name="Mourched A.-S."/>
            <person name="Charusanti P."/>
            <person name="Shaw S."/>
            <person name="Blin K."/>
            <person name="Weber T."/>
        </authorList>
    </citation>
    <scope>NUCLEOTIDE SEQUENCE</scope>
    <source>
        <strain evidence="1">NBC_01401</strain>
    </source>
</reference>
<dbReference type="EMBL" id="CP109535">
    <property type="protein sequence ID" value="WTY99266.1"/>
    <property type="molecule type" value="Genomic_DNA"/>
</dbReference>
<dbReference type="AlphaFoldDB" id="A0AAU3H5C8"/>
<evidence type="ECO:0000313" key="1">
    <source>
        <dbReference type="EMBL" id="WTY99266.1"/>
    </source>
</evidence>